<gene>
    <name evidence="3" type="ORF">HPT30_09025</name>
</gene>
<dbReference type="GO" id="GO:0016020">
    <property type="term" value="C:membrane"/>
    <property type="evidence" value="ECO:0007669"/>
    <property type="project" value="TreeGrafter"/>
</dbReference>
<dbReference type="Pfam" id="PF00561">
    <property type="entry name" value="Abhydrolase_1"/>
    <property type="match status" value="1"/>
</dbReference>
<dbReference type="InterPro" id="IPR029058">
    <property type="entry name" value="AB_hydrolase_fold"/>
</dbReference>
<keyword evidence="3" id="KW-0378">Hydrolase</keyword>
<dbReference type="SUPFAM" id="SSF53474">
    <property type="entry name" value="alpha/beta-Hydrolases"/>
    <property type="match status" value="1"/>
</dbReference>
<reference evidence="3" key="1">
    <citation type="submission" date="2020-06" db="EMBL/GenBank/DDBJ databases">
        <title>Paenibacillus sp. nov., isolated from soil.</title>
        <authorList>
            <person name="Seo Y.L."/>
        </authorList>
    </citation>
    <scope>NUCLEOTIDE SEQUENCE [LARGE SCALE GENOMIC DNA]</scope>
    <source>
        <strain evidence="3">JW14</strain>
    </source>
</reference>
<evidence type="ECO:0000259" key="2">
    <source>
        <dbReference type="Pfam" id="PF00561"/>
    </source>
</evidence>
<dbReference type="Proteomes" id="UP000564806">
    <property type="component" value="Unassembled WGS sequence"/>
</dbReference>
<dbReference type="RefSeq" id="WP_175371069.1">
    <property type="nucleotide sequence ID" value="NZ_JABWCS010000201.1"/>
</dbReference>
<dbReference type="PANTHER" id="PTHR43798:SF33">
    <property type="entry name" value="HYDROLASE, PUTATIVE (AFU_ORTHOLOGUE AFUA_2G14860)-RELATED"/>
    <property type="match status" value="1"/>
</dbReference>
<dbReference type="EMBL" id="JABWCS010000201">
    <property type="protein sequence ID" value="NUU60483.1"/>
    <property type="molecule type" value="Genomic_DNA"/>
</dbReference>
<organism evidence="3 4">
    <name type="scientific">Paenibacillus agri</name>
    <dbReference type="NCBI Taxonomy" id="2744309"/>
    <lineage>
        <taxon>Bacteria</taxon>
        <taxon>Bacillati</taxon>
        <taxon>Bacillota</taxon>
        <taxon>Bacilli</taxon>
        <taxon>Bacillales</taxon>
        <taxon>Paenibacillaceae</taxon>
        <taxon>Paenibacillus</taxon>
    </lineage>
</organism>
<keyword evidence="1" id="KW-0812">Transmembrane</keyword>
<protein>
    <submittedName>
        <fullName evidence="3">Alpha/beta hydrolase</fullName>
    </submittedName>
</protein>
<accession>A0A850EGM3</accession>
<dbReference type="AlphaFoldDB" id="A0A850EGM3"/>
<proteinExistence type="predicted"/>
<dbReference type="Gene3D" id="3.40.50.1820">
    <property type="entry name" value="alpha/beta hydrolase"/>
    <property type="match status" value="1"/>
</dbReference>
<dbReference type="PANTHER" id="PTHR43798">
    <property type="entry name" value="MONOACYLGLYCEROL LIPASE"/>
    <property type="match status" value="1"/>
</dbReference>
<sequence>MKKILSFLLKTIGVLVLAIVLFIVGVFVVNKVSNKTELGKIEPYGQKVSVDGKNMNVLIQGKGDETVVLLPGFATAAPGLDFKPLIDQLAPFYKVVVVEPFGYGLSDVTDKERTIDNIVAETHEALQKLNINRYTLMGHSIAGIYGLEYVNKYGNEVKAFVGIDSSFPTQMNGEDEEFPTGVYKFLRDSGFNRLLMKLSPDQVFAPDGDETIKEQVRMISLKNAFNANMLNEGENFTHNFKAAESYSFPKNLPVLFFLVKVNTDVEGWKKGHEEQIKNSAYGKIIELEGEHYLHHTHSKEIAEDFRSFMAEVK</sequence>
<feature type="domain" description="AB hydrolase-1" evidence="2">
    <location>
        <begin position="66"/>
        <end position="199"/>
    </location>
</feature>
<evidence type="ECO:0000256" key="1">
    <source>
        <dbReference type="SAM" id="Phobius"/>
    </source>
</evidence>
<keyword evidence="4" id="KW-1185">Reference proteome</keyword>
<dbReference type="InterPro" id="IPR050266">
    <property type="entry name" value="AB_hydrolase_sf"/>
</dbReference>
<dbReference type="GO" id="GO:0016787">
    <property type="term" value="F:hydrolase activity"/>
    <property type="evidence" value="ECO:0007669"/>
    <property type="project" value="UniProtKB-KW"/>
</dbReference>
<evidence type="ECO:0000313" key="4">
    <source>
        <dbReference type="Proteomes" id="UP000564806"/>
    </source>
</evidence>
<dbReference type="InterPro" id="IPR000073">
    <property type="entry name" value="AB_hydrolase_1"/>
</dbReference>
<feature type="transmembrane region" description="Helical" evidence="1">
    <location>
        <begin position="7"/>
        <end position="29"/>
    </location>
</feature>
<name>A0A850EGM3_9BACL</name>
<comment type="caution">
    <text evidence="3">The sequence shown here is derived from an EMBL/GenBank/DDBJ whole genome shotgun (WGS) entry which is preliminary data.</text>
</comment>
<keyword evidence="1" id="KW-0472">Membrane</keyword>
<evidence type="ECO:0000313" key="3">
    <source>
        <dbReference type="EMBL" id="NUU60483.1"/>
    </source>
</evidence>
<keyword evidence="1" id="KW-1133">Transmembrane helix</keyword>